<dbReference type="Proteomes" id="UP000541610">
    <property type="component" value="Unassembled WGS sequence"/>
</dbReference>
<feature type="transmembrane region" description="Helical" evidence="3">
    <location>
        <begin position="619"/>
        <end position="640"/>
    </location>
</feature>
<keyword evidence="3" id="KW-0472">Membrane</keyword>
<dbReference type="OrthoDB" id="200948at2759"/>
<evidence type="ECO:0000256" key="3">
    <source>
        <dbReference type="SAM" id="Phobius"/>
    </source>
</evidence>
<name>A0A7J6PGK4_PEROL</name>
<keyword evidence="3" id="KW-1133">Transmembrane helix</keyword>
<dbReference type="AlphaFoldDB" id="A0A7J6PGK4"/>
<dbReference type="GO" id="GO:0042284">
    <property type="term" value="F:sphingolipid delta-4 desaturase activity"/>
    <property type="evidence" value="ECO:0007669"/>
    <property type="project" value="TreeGrafter"/>
</dbReference>
<dbReference type="InterPro" id="IPR004331">
    <property type="entry name" value="SPX_dom"/>
</dbReference>
<dbReference type="GO" id="GO:0016020">
    <property type="term" value="C:membrane"/>
    <property type="evidence" value="ECO:0007669"/>
    <property type="project" value="GOC"/>
</dbReference>
<evidence type="ECO:0000256" key="1">
    <source>
        <dbReference type="SAM" id="Coils"/>
    </source>
</evidence>
<dbReference type="InterPro" id="IPR005804">
    <property type="entry name" value="FA_desaturase_dom"/>
</dbReference>
<dbReference type="EMBL" id="JABANP010000022">
    <property type="protein sequence ID" value="KAF4695245.1"/>
    <property type="molecule type" value="Genomic_DNA"/>
</dbReference>
<evidence type="ECO:0000259" key="4">
    <source>
        <dbReference type="PROSITE" id="PS51382"/>
    </source>
</evidence>
<feature type="transmembrane region" description="Helical" evidence="3">
    <location>
        <begin position="725"/>
        <end position="748"/>
    </location>
</feature>
<feature type="coiled-coil region" evidence="1">
    <location>
        <begin position="399"/>
        <end position="463"/>
    </location>
</feature>
<feature type="region of interest" description="Disordered" evidence="2">
    <location>
        <begin position="467"/>
        <end position="486"/>
    </location>
</feature>
<feature type="domain" description="SPX" evidence="4">
    <location>
        <begin position="1"/>
        <end position="211"/>
    </location>
</feature>
<evidence type="ECO:0000313" key="5">
    <source>
        <dbReference type="EMBL" id="KAF4695245.1"/>
    </source>
</evidence>
<dbReference type="InterPro" id="IPR013866">
    <property type="entry name" value="Sphingolipid_d4-desaturase_N"/>
</dbReference>
<proteinExistence type="predicted"/>
<reference evidence="5 6" key="1">
    <citation type="submission" date="2020-04" db="EMBL/GenBank/DDBJ databases">
        <title>Perkinsus olseni comparative genomics.</title>
        <authorList>
            <person name="Bogema D.R."/>
        </authorList>
    </citation>
    <scope>NUCLEOTIDE SEQUENCE [LARGE SCALE GENOMIC DNA]</scope>
    <source>
        <strain evidence="5">00978-12</strain>
    </source>
</reference>
<dbReference type="SMART" id="SM01269">
    <property type="entry name" value="Lipid_DES"/>
    <property type="match status" value="1"/>
</dbReference>
<sequence length="833" mass="93932">MRFSKRLALAMQEGTLPYLSQKTIKHHLVGLEKLAKTFAKQNELLGTESMASLIIFVNTERARYGIPQRDVLLTLEEIRYQDGEMFSVVDRDIECIKGAIEELEVTLMHEITQWISNANHGGLLLTERQVECAPQKNGQKLAQALVSYHVKSLGTEAACSWVESYVRSYSTFHEHLTKLMDYVDVNLAGFRKLLKRHDKNIPKIFHARDTPFLGFHSIVTRVTMKVFVVAVKIHTLLRECLDEIDRQAQSSSPSSEVEALRSLLGPVPSLGAETATVAHLHFPNLFEPVDDAQDAQQQPHYELRVCSAETLQLPTLDELLRGFMLPGGSRFAVGFAHSGGVYGFGSSLEFGGERSTTQIFLCKIPTKVTVEEAAKAKVDEAAAKVPTKAEVEEAAKGKIDEASASVDAAKARVEEAAKSKVDEASASVDAAKAKVDEAAKSKVDEASASVESAKAQLKEAAAKVELPKGATDQKAAVPEQDDGMDHTPTEDMNKLVHFNALEPSHVGTIKDVSASNKLIQRKYAPKDFHWSKSAEIHRIRRKQIVEAHPEILKVQGADNREAIFATVTVLIQFFMCILVRNWSWPKVILATWLVSGTMEHSIVMGGHELSHDMFFKTRFYNRLFSLFLNLPVGVAMMATFRRYHLDHHSSQGVPNIDVDLPTRFEANLFQHKLGKFVWALFQPFFYGLRPLIVHPLPMNLYEFVNWLVQLPFDILVVKYLGWKSFFYFIGGLFMGLSIFNPISAHFIAEHYEFVYGQETYSYYGPLNFIVYNVGLHNEHHDFPNVAGSNLWRVKEIAPEWYDMPSYTSWTKVLYQFITGENMNLYCRVMREHA</sequence>
<gene>
    <name evidence="5" type="primary">DEGS1_1</name>
    <name evidence="5" type="ORF">FOZ60_005112</name>
</gene>
<dbReference type="GO" id="GO:0046513">
    <property type="term" value="P:ceramide biosynthetic process"/>
    <property type="evidence" value="ECO:0007669"/>
    <property type="project" value="TreeGrafter"/>
</dbReference>
<comment type="caution">
    <text evidence="5">The sequence shown here is derived from an EMBL/GenBank/DDBJ whole genome shotgun (WGS) entry which is preliminary data.</text>
</comment>
<dbReference type="PROSITE" id="PS51382">
    <property type="entry name" value="SPX"/>
    <property type="match status" value="1"/>
</dbReference>
<dbReference type="PANTHER" id="PTHR12879:SF8">
    <property type="entry name" value="SPHINGOLIPID DELTA(4)-DESATURASE DES1"/>
    <property type="match status" value="1"/>
</dbReference>
<dbReference type="Pfam" id="PF08557">
    <property type="entry name" value="Lipid_DES"/>
    <property type="match status" value="1"/>
</dbReference>
<dbReference type="Pfam" id="PF00487">
    <property type="entry name" value="FA_desaturase"/>
    <property type="match status" value="1"/>
</dbReference>
<organism evidence="5 6">
    <name type="scientific">Perkinsus olseni</name>
    <name type="common">Perkinsus atlanticus</name>
    <dbReference type="NCBI Taxonomy" id="32597"/>
    <lineage>
        <taxon>Eukaryota</taxon>
        <taxon>Sar</taxon>
        <taxon>Alveolata</taxon>
        <taxon>Perkinsozoa</taxon>
        <taxon>Perkinsea</taxon>
        <taxon>Perkinsida</taxon>
        <taxon>Perkinsidae</taxon>
        <taxon>Perkinsus</taxon>
    </lineage>
</organism>
<keyword evidence="3" id="KW-0812">Transmembrane</keyword>
<dbReference type="PANTHER" id="PTHR12879">
    <property type="entry name" value="SPHINGOLIPID DELTA 4 DESATURASE/C-4 HYDROXYLASE PROTEIN DES2"/>
    <property type="match status" value="1"/>
</dbReference>
<evidence type="ECO:0000313" key="6">
    <source>
        <dbReference type="Proteomes" id="UP000541610"/>
    </source>
</evidence>
<evidence type="ECO:0000256" key="2">
    <source>
        <dbReference type="SAM" id="MobiDB-lite"/>
    </source>
</evidence>
<keyword evidence="1" id="KW-0175">Coiled coil</keyword>
<protein>
    <submittedName>
        <fullName evidence="5">Sphingolipid delta(4)-desaturase DES1</fullName>
    </submittedName>
</protein>
<feature type="transmembrane region" description="Helical" evidence="3">
    <location>
        <begin position="562"/>
        <end position="580"/>
    </location>
</feature>
<accession>A0A7J6PGK4</accession>